<proteinExistence type="predicted"/>
<organism evidence="2 3">
    <name type="scientific">Meloidogyne incognita</name>
    <name type="common">Southern root-knot nematode worm</name>
    <name type="synonym">Oxyuris incognita</name>
    <dbReference type="NCBI Taxonomy" id="6306"/>
    <lineage>
        <taxon>Eukaryota</taxon>
        <taxon>Metazoa</taxon>
        <taxon>Ecdysozoa</taxon>
        <taxon>Nematoda</taxon>
        <taxon>Chromadorea</taxon>
        <taxon>Rhabditida</taxon>
        <taxon>Tylenchina</taxon>
        <taxon>Tylenchomorpha</taxon>
        <taxon>Tylenchoidea</taxon>
        <taxon>Meloidogynidae</taxon>
        <taxon>Meloidogyninae</taxon>
        <taxon>Meloidogyne</taxon>
        <taxon>Meloidogyne incognita group</taxon>
    </lineage>
</organism>
<reference evidence="3" key="1">
    <citation type="submission" date="2022-11" db="UniProtKB">
        <authorList>
            <consortium name="WormBaseParasite"/>
        </authorList>
    </citation>
    <scope>IDENTIFICATION</scope>
</reference>
<evidence type="ECO:0000256" key="1">
    <source>
        <dbReference type="SAM" id="MobiDB-lite"/>
    </source>
</evidence>
<sequence>MSDLQSHTRSHHNIGGEGGQTPHSETGDYESDQGSHHEGIEEMSSDSRGSNVGSHTSHRGSRSDVGSHRSHHASGSSSSRSSQGDGKSGFFSCFGFDCFSGKNGKS</sequence>
<accession>A0A914LDY4</accession>
<dbReference type="WBParaSite" id="Minc3s00449g12504">
    <property type="protein sequence ID" value="Minc3s00449g12504"/>
    <property type="gene ID" value="Minc3s00449g12504"/>
</dbReference>
<feature type="region of interest" description="Disordered" evidence="1">
    <location>
        <begin position="1"/>
        <end position="86"/>
    </location>
</feature>
<feature type="compositionally biased region" description="Low complexity" evidence="1">
    <location>
        <begin position="73"/>
        <end position="86"/>
    </location>
</feature>
<protein>
    <submittedName>
        <fullName evidence="3">Candidate secreted effector</fullName>
    </submittedName>
</protein>
<name>A0A914LDY4_MELIC</name>
<feature type="compositionally biased region" description="Polar residues" evidence="1">
    <location>
        <begin position="46"/>
        <end position="55"/>
    </location>
</feature>
<dbReference type="AlphaFoldDB" id="A0A914LDY4"/>
<evidence type="ECO:0000313" key="3">
    <source>
        <dbReference type="WBParaSite" id="Minc3s00449g12504"/>
    </source>
</evidence>
<evidence type="ECO:0000313" key="2">
    <source>
        <dbReference type="Proteomes" id="UP000887563"/>
    </source>
</evidence>
<dbReference type="Proteomes" id="UP000887563">
    <property type="component" value="Unplaced"/>
</dbReference>
<keyword evidence="2" id="KW-1185">Reference proteome</keyword>